<evidence type="ECO:0000256" key="9">
    <source>
        <dbReference type="ARBA" id="ARBA00042745"/>
    </source>
</evidence>
<dbReference type="PANTHER" id="PTHR10920">
    <property type="entry name" value="RIBOSOMAL RNA METHYLTRANSFERASE"/>
    <property type="match status" value="1"/>
</dbReference>
<dbReference type="FunFam" id="3.40.50.150:FF:000005">
    <property type="entry name" value="Ribosomal RNA large subunit methyltransferase E"/>
    <property type="match status" value="1"/>
</dbReference>
<dbReference type="GO" id="GO:0008650">
    <property type="term" value="F:rRNA (uridine-2'-O-)-methyltransferase activity"/>
    <property type="evidence" value="ECO:0007669"/>
    <property type="project" value="UniProtKB-UniRule"/>
</dbReference>
<evidence type="ECO:0000256" key="12">
    <source>
        <dbReference type="PIRSR" id="PIRSR005461-1"/>
    </source>
</evidence>
<name>A0A2S9V8K0_9ALTE</name>
<evidence type="ECO:0000256" key="2">
    <source>
        <dbReference type="ARBA" id="ARBA00022603"/>
    </source>
</evidence>
<dbReference type="PANTHER" id="PTHR10920:SF18">
    <property type="entry name" value="RRNA METHYLTRANSFERASE 2, MITOCHONDRIAL"/>
    <property type="match status" value="1"/>
</dbReference>
<keyword evidence="4 11" id="KW-0949">S-adenosyl-L-methionine</keyword>
<dbReference type="HAMAP" id="MF_01547">
    <property type="entry name" value="RNA_methyltr_E"/>
    <property type="match status" value="1"/>
</dbReference>
<dbReference type="InterPro" id="IPR050082">
    <property type="entry name" value="RNA_methyltr_RlmE"/>
</dbReference>
<dbReference type="InterPro" id="IPR002877">
    <property type="entry name" value="RNA_MeTrfase_FtsJ_dom"/>
</dbReference>
<evidence type="ECO:0000259" key="13">
    <source>
        <dbReference type="Pfam" id="PF01728"/>
    </source>
</evidence>
<evidence type="ECO:0000256" key="1">
    <source>
        <dbReference type="ARBA" id="ARBA00022552"/>
    </source>
</evidence>
<dbReference type="PIRSF" id="PIRSF005461">
    <property type="entry name" value="23S_rRNA_mtase"/>
    <property type="match status" value="1"/>
</dbReference>
<comment type="function">
    <text evidence="5 11">Specifically methylates the uridine in position 2552 of 23S rRNA at the 2'-O position of the ribose in the fully assembled 50S ribosomal subunit.</text>
</comment>
<accession>A0A2S9V8K0</accession>
<dbReference type="GO" id="GO:0005737">
    <property type="term" value="C:cytoplasm"/>
    <property type="evidence" value="ECO:0007669"/>
    <property type="project" value="UniProtKB-SubCell"/>
</dbReference>
<keyword evidence="15" id="KW-1185">Reference proteome</keyword>
<comment type="subcellular location">
    <subcellularLocation>
        <location evidence="11">Cytoplasm</location>
    </subcellularLocation>
</comment>
<feature type="binding site" evidence="11">
    <location>
        <position position="80"/>
    </location>
    <ligand>
        <name>S-adenosyl-L-methionine</name>
        <dbReference type="ChEBI" id="CHEBI:59789"/>
    </ligand>
</feature>
<evidence type="ECO:0000313" key="14">
    <source>
        <dbReference type="EMBL" id="PRO72753.1"/>
    </source>
</evidence>
<keyword evidence="11" id="KW-0963">Cytoplasm</keyword>
<feature type="binding site" evidence="11">
    <location>
        <position position="96"/>
    </location>
    <ligand>
        <name>S-adenosyl-L-methionine</name>
        <dbReference type="ChEBI" id="CHEBI:59789"/>
    </ligand>
</feature>
<proteinExistence type="inferred from homology"/>
<dbReference type="EC" id="2.1.1.166" evidence="6 11"/>
<evidence type="ECO:0000256" key="7">
    <source>
        <dbReference type="ARBA" id="ARBA00041129"/>
    </source>
</evidence>
<keyword evidence="1 11" id="KW-0698">rRNA processing</keyword>
<keyword evidence="3 11" id="KW-0808">Transferase</keyword>
<keyword evidence="2 11" id="KW-0489">Methyltransferase</keyword>
<evidence type="ECO:0000313" key="15">
    <source>
        <dbReference type="Proteomes" id="UP000238949"/>
    </source>
</evidence>
<feature type="binding site" evidence="11">
    <location>
        <position position="121"/>
    </location>
    <ligand>
        <name>S-adenosyl-L-methionine</name>
        <dbReference type="ChEBI" id="CHEBI:59789"/>
    </ligand>
</feature>
<evidence type="ECO:0000256" key="4">
    <source>
        <dbReference type="ARBA" id="ARBA00022691"/>
    </source>
</evidence>
<sequence>MARSKTSKKWMEEHVNDPYVKKAQADGYRSRASYKLIEINEKDRLFGPGSVVMDLGSAPGGWSQIVAPVVGENGRVIASDILPMDSIIGVDFIQGDFTDEAVYDQILQVLGDDQVDVVVSDMAPNQSGVKTTDQYASMYLVELALDMARNVLQPGGSFCAKVFQGVGYDEYVKDVRSSFNKVEVRKPAASRPRSREVYLVATGFKG</sequence>
<dbReference type="NCBIfam" id="NF008390">
    <property type="entry name" value="PRK11188.1"/>
    <property type="match status" value="1"/>
</dbReference>
<gene>
    <name evidence="11" type="primary">rlmE</name>
    <name evidence="11" type="synonym">ftsJ</name>
    <name evidence="11" type="synonym">rrmJ</name>
    <name evidence="14" type="ORF">C6Y40_15070</name>
</gene>
<comment type="catalytic activity">
    <reaction evidence="10 11">
        <text>uridine(2552) in 23S rRNA + S-adenosyl-L-methionine = 2'-O-methyluridine(2552) in 23S rRNA + S-adenosyl-L-homocysteine + H(+)</text>
        <dbReference type="Rhea" id="RHEA:42720"/>
        <dbReference type="Rhea" id="RHEA-COMP:10202"/>
        <dbReference type="Rhea" id="RHEA-COMP:10203"/>
        <dbReference type="ChEBI" id="CHEBI:15378"/>
        <dbReference type="ChEBI" id="CHEBI:57856"/>
        <dbReference type="ChEBI" id="CHEBI:59789"/>
        <dbReference type="ChEBI" id="CHEBI:65315"/>
        <dbReference type="ChEBI" id="CHEBI:74478"/>
        <dbReference type="EC" id="2.1.1.166"/>
    </reaction>
</comment>
<dbReference type="EMBL" id="PVNP01000163">
    <property type="protein sequence ID" value="PRO72753.1"/>
    <property type="molecule type" value="Genomic_DNA"/>
</dbReference>
<dbReference type="Gene3D" id="3.40.50.150">
    <property type="entry name" value="Vaccinia Virus protein VP39"/>
    <property type="match status" value="1"/>
</dbReference>
<evidence type="ECO:0000256" key="11">
    <source>
        <dbReference type="HAMAP-Rule" id="MF_01547"/>
    </source>
</evidence>
<protein>
    <recommendedName>
        <fullName evidence="7 11">Ribosomal RNA large subunit methyltransferase E</fullName>
        <ecNumber evidence="6 11">2.1.1.166</ecNumber>
    </recommendedName>
    <alternativeName>
        <fullName evidence="9 11">23S rRNA Um2552 methyltransferase</fullName>
    </alternativeName>
    <alternativeName>
        <fullName evidence="8 11">rRNA (uridine-2'-O-)-methyltransferase</fullName>
    </alternativeName>
</protein>
<evidence type="ECO:0000256" key="5">
    <source>
        <dbReference type="ARBA" id="ARBA00037569"/>
    </source>
</evidence>
<feature type="active site" description="Proton acceptor" evidence="11 12">
    <location>
        <position position="161"/>
    </location>
</feature>
<dbReference type="RefSeq" id="WP_105935298.1">
    <property type="nucleotide sequence ID" value="NZ_PVNP01000163.1"/>
</dbReference>
<reference evidence="15" key="1">
    <citation type="journal article" date="2020" name="Int. J. Syst. Evol. Microbiol.">
        <title>Alteromonas alba sp. nov., a marine bacterium isolated from the seawater of the West Pacific Ocean.</title>
        <authorList>
            <person name="Sun C."/>
            <person name="Wu Y.-H."/>
            <person name="Xamxidin M."/>
            <person name="Cheng H."/>
            <person name="Xu X.-W."/>
        </authorList>
    </citation>
    <scope>NUCLEOTIDE SEQUENCE [LARGE SCALE GENOMIC DNA]</scope>
    <source>
        <strain evidence="15">190</strain>
    </source>
</reference>
<dbReference type="SUPFAM" id="SSF53335">
    <property type="entry name" value="S-adenosyl-L-methionine-dependent methyltransferases"/>
    <property type="match status" value="1"/>
</dbReference>
<dbReference type="InterPro" id="IPR029063">
    <property type="entry name" value="SAM-dependent_MTases_sf"/>
</dbReference>
<feature type="binding site" evidence="11">
    <location>
        <position position="60"/>
    </location>
    <ligand>
        <name>S-adenosyl-L-methionine</name>
        <dbReference type="ChEBI" id="CHEBI:59789"/>
    </ligand>
</feature>
<dbReference type="OrthoDB" id="9790080at2"/>
<feature type="domain" description="Ribosomal RNA methyltransferase FtsJ" evidence="13">
    <location>
        <begin position="28"/>
        <end position="204"/>
    </location>
</feature>
<evidence type="ECO:0000256" key="10">
    <source>
        <dbReference type="ARBA" id="ARBA00048970"/>
    </source>
</evidence>
<comment type="caution">
    <text evidence="14">The sequence shown here is derived from an EMBL/GenBank/DDBJ whole genome shotgun (WGS) entry which is preliminary data.</text>
</comment>
<dbReference type="AlphaFoldDB" id="A0A2S9V8K0"/>
<feature type="binding site" evidence="11">
    <location>
        <position position="62"/>
    </location>
    <ligand>
        <name>S-adenosyl-L-methionine</name>
        <dbReference type="ChEBI" id="CHEBI:59789"/>
    </ligand>
</feature>
<evidence type="ECO:0000256" key="6">
    <source>
        <dbReference type="ARBA" id="ARBA00038861"/>
    </source>
</evidence>
<evidence type="ECO:0000256" key="3">
    <source>
        <dbReference type="ARBA" id="ARBA00022679"/>
    </source>
</evidence>
<dbReference type="Pfam" id="PF01728">
    <property type="entry name" value="FtsJ"/>
    <property type="match status" value="1"/>
</dbReference>
<evidence type="ECO:0000256" key="8">
    <source>
        <dbReference type="ARBA" id="ARBA00041995"/>
    </source>
</evidence>
<dbReference type="InterPro" id="IPR015507">
    <property type="entry name" value="rRNA-MeTfrase_E"/>
</dbReference>
<dbReference type="Proteomes" id="UP000238949">
    <property type="component" value="Unassembled WGS sequence"/>
</dbReference>
<organism evidence="14 15">
    <name type="scientific">Alteromonas alba</name>
    <dbReference type="NCBI Taxonomy" id="2079529"/>
    <lineage>
        <taxon>Bacteria</taxon>
        <taxon>Pseudomonadati</taxon>
        <taxon>Pseudomonadota</taxon>
        <taxon>Gammaproteobacteria</taxon>
        <taxon>Alteromonadales</taxon>
        <taxon>Alteromonadaceae</taxon>
        <taxon>Alteromonas/Salinimonas group</taxon>
        <taxon>Alteromonas</taxon>
    </lineage>
</organism>
<comment type="similarity">
    <text evidence="11">Belongs to the class I-like SAM-binding methyltransferase superfamily. RNA methyltransferase RlmE family.</text>
</comment>